<gene>
    <name evidence="10" type="ORF">B1B_04671</name>
</gene>
<evidence type="ECO:0000256" key="7">
    <source>
        <dbReference type="ARBA" id="ARBA00023065"/>
    </source>
</evidence>
<keyword evidence="5" id="KW-0630">Potassium</keyword>
<evidence type="ECO:0000256" key="4">
    <source>
        <dbReference type="ARBA" id="ARBA00022692"/>
    </source>
</evidence>
<sequence length="266" mass="28970">MFDPRGLIDVVLVLVVVLLMAPFFGRYLGRVFTDRPAFGDRFWNPIEHQLFRFIGTNPRHSMRFKEYTIALLVTSAAIVLWIFALMVFQSSLPWNPNGIPGMSWDLALHTASSFTTNTDFTHFVAESQLSLGGAILGLQIALFLSAGTGLAVVIAFIRGFTRQDGTLGNFYVDLVRSITRVLLPVAILGAIALIVMGLPQTFTSSVTAYPMTGGIQTIYLGPVASWTSIEMLGTNGGGWYAANAANQLANPTVLSMLFQTGLMLLI</sequence>
<keyword evidence="3" id="KW-0633">Potassium transport</keyword>
<feature type="transmembrane region" description="Helical" evidence="9">
    <location>
        <begin position="6"/>
        <end position="25"/>
    </location>
</feature>
<feature type="transmembrane region" description="Helical" evidence="9">
    <location>
        <begin position="134"/>
        <end position="157"/>
    </location>
</feature>
<evidence type="ECO:0000256" key="5">
    <source>
        <dbReference type="ARBA" id="ARBA00022958"/>
    </source>
</evidence>
<proteinExistence type="predicted"/>
<dbReference type="PANTHER" id="PTHR30607:SF2">
    <property type="entry name" value="POTASSIUM-TRANSPORTING ATPASE POTASSIUM-BINDING SUBUNIT"/>
    <property type="match status" value="1"/>
</dbReference>
<evidence type="ECO:0000256" key="9">
    <source>
        <dbReference type="SAM" id="Phobius"/>
    </source>
</evidence>
<keyword evidence="6 9" id="KW-1133">Transmembrane helix</keyword>
<name>T1BDS9_9ZZZZ</name>
<keyword evidence="7" id="KW-0406">Ion transport</keyword>
<evidence type="ECO:0000256" key="2">
    <source>
        <dbReference type="ARBA" id="ARBA00022475"/>
    </source>
</evidence>
<dbReference type="Pfam" id="PF03814">
    <property type="entry name" value="KdpA"/>
    <property type="match status" value="1"/>
</dbReference>
<keyword evidence="4 9" id="KW-0812">Transmembrane</keyword>
<dbReference type="GO" id="GO:0008556">
    <property type="term" value="F:P-type potassium transmembrane transporter activity"/>
    <property type="evidence" value="ECO:0007669"/>
    <property type="project" value="InterPro"/>
</dbReference>
<dbReference type="AlphaFoldDB" id="T1BDS9"/>
<dbReference type="PANTHER" id="PTHR30607">
    <property type="entry name" value="POTASSIUM-TRANSPORTING ATPASE A CHAIN"/>
    <property type="match status" value="1"/>
</dbReference>
<reference evidence="10" key="1">
    <citation type="submission" date="2013-08" db="EMBL/GenBank/DDBJ databases">
        <authorList>
            <person name="Mendez C."/>
            <person name="Richter M."/>
            <person name="Ferrer M."/>
            <person name="Sanchez J."/>
        </authorList>
    </citation>
    <scope>NUCLEOTIDE SEQUENCE</scope>
</reference>
<keyword evidence="8 9" id="KW-0472">Membrane</keyword>
<keyword evidence="2" id="KW-1003">Cell membrane</keyword>
<keyword evidence="1" id="KW-0813">Transport</keyword>
<evidence type="ECO:0000256" key="6">
    <source>
        <dbReference type="ARBA" id="ARBA00022989"/>
    </source>
</evidence>
<evidence type="ECO:0000313" key="10">
    <source>
        <dbReference type="EMBL" id="EQD71051.1"/>
    </source>
</evidence>
<dbReference type="EMBL" id="AUZY01002922">
    <property type="protein sequence ID" value="EQD71051.1"/>
    <property type="molecule type" value="Genomic_DNA"/>
</dbReference>
<dbReference type="GO" id="GO:0005886">
    <property type="term" value="C:plasma membrane"/>
    <property type="evidence" value="ECO:0007669"/>
    <property type="project" value="TreeGrafter"/>
</dbReference>
<feature type="transmembrane region" description="Helical" evidence="9">
    <location>
        <begin position="67"/>
        <end position="88"/>
    </location>
</feature>
<evidence type="ECO:0000256" key="1">
    <source>
        <dbReference type="ARBA" id="ARBA00022448"/>
    </source>
</evidence>
<organism evidence="10">
    <name type="scientific">mine drainage metagenome</name>
    <dbReference type="NCBI Taxonomy" id="410659"/>
    <lineage>
        <taxon>unclassified sequences</taxon>
        <taxon>metagenomes</taxon>
        <taxon>ecological metagenomes</taxon>
    </lineage>
</organism>
<comment type="caution">
    <text evidence="10">The sequence shown here is derived from an EMBL/GenBank/DDBJ whole genome shotgun (WGS) entry which is preliminary data.</text>
</comment>
<accession>T1BDS9</accession>
<evidence type="ECO:0000256" key="3">
    <source>
        <dbReference type="ARBA" id="ARBA00022538"/>
    </source>
</evidence>
<evidence type="ECO:0000256" key="8">
    <source>
        <dbReference type="ARBA" id="ARBA00023136"/>
    </source>
</evidence>
<reference evidence="10" key="2">
    <citation type="journal article" date="2014" name="ISME J.">
        <title>Microbial stratification in low pH oxic and suboxic macroscopic growths along an acid mine drainage.</title>
        <authorList>
            <person name="Mendez-Garcia C."/>
            <person name="Mesa V."/>
            <person name="Sprenger R.R."/>
            <person name="Richter M."/>
            <person name="Diez M.S."/>
            <person name="Solano J."/>
            <person name="Bargiela R."/>
            <person name="Golyshina O.V."/>
            <person name="Manteca A."/>
            <person name="Ramos J.L."/>
            <person name="Gallego J.R."/>
            <person name="Llorente I."/>
            <person name="Martins Dos Santos V.A."/>
            <person name="Jensen O.N."/>
            <person name="Pelaez A.I."/>
            <person name="Sanchez J."/>
            <person name="Ferrer M."/>
        </authorList>
    </citation>
    <scope>NUCLEOTIDE SEQUENCE</scope>
</reference>
<dbReference type="InterPro" id="IPR004623">
    <property type="entry name" value="KdpA"/>
</dbReference>
<feature type="transmembrane region" description="Helical" evidence="9">
    <location>
        <begin position="178"/>
        <end position="198"/>
    </location>
</feature>
<feature type="non-terminal residue" evidence="10">
    <location>
        <position position="266"/>
    </location>
</feature>
<protein>
    <submittedName>
        <fullName evidence="10">ATPase, K+ transporting, A subunit</fullName>
    </submittedName>
</protein>